<evidence type="ECO:0000256" key="1">
    <source>
        <dbReference type="SAM" id="SignalP"/>
    </source>
</evidence>
<dbReference type="RefSeq" id="WP_206091002.1">
    <property type="nucleotide sequence ID" value="NZ_CP065053.1"/>
</dbReference>
<accession>A0AA48WGX2</accession>
<dbReference type="EMBL" id="CP065053">
    <property type="protein sequence ID" value="QPI51404.1"/>
    <property type="molecule type" value="Genomic_DNA"/>
</dbReference>
<sequence length="916" mass="97787">MDSLRSLPRRFPLRPLLAAIALLAGSCPLLAAAAPDTRLVATGPGPSEVVFPSIETPNIKPGRAPAVDLRALPKGAQVSLPNQDMGHVFMRVPPTEVVTLSGAEVADKVIVPLLSALHFDGGMRRLRRAPEAGLPQTRPQLDGVAQLLALEYQGNEKATRPRTLDMVDAFLGKRAPTDDVERNLLIARGLTYAQYKADIERQEIIYPFMQVDGDVPIEHTLLLASRWEGQGVTSVRGSLIHRYSIANLRPQSADGADLRAYAALSKVRGIDSVDGKRVLDGPSLVLLPYGNDSAGGVSLRYAWRMVVEAISFGRPVPFRVWSDAATGTILKMRPLVSDVTATGNVWRRDPGTGATQVRSFTVDPAVGGQYTLKLAGVVSRVDHQGDGFDAEDVSISSTLGGSSATLANFNQAPINNGASAVCASGANPRFQQVNYFGVFHVNWKQSLAHGIYTPFPTSPWNPRIESASAGCNAWSSMNFGACQGYFDAACPNYSDGTTSTTNFMNFAHDNTVVGHELAHNAVQRFTDARPANWCGMAPCAIPVGMSKMHDLADAWADHFDNTNCTAGWAAKNLGGVNASNNCQGSRGHSEGGSLPRLHEVTTPFNPAIPGDHFPEHRDLSSIDYADMQIGSAILWQVREGMRSKCRPSGHPQYFVRFTRALKNAGFAGSPGDGDRGIYNVLHDLELEMVEQWATSGLPGGPPAFAHNGNHTTNKVLAGFAKGGIFAMPSACIDGDPGTADAAICPSGENGGDAVIDMNDNDPADDLVVDGISHRETDFLKLGGPAPTFQVWTGPRFRFTGTGARPVSGTAICNAKYIVEASTDPAFSPASTINSGWRVVDLNTATPASPECSDTWTPNAAQWTTLQSGGHLTRVYYRTRTRDALDGNERISTSPGAGLWTVPPPYAVITTTGGSDY</sequence>
<feature type="chain" id="PRO_5046924506" description="Fungalysin metallopeptidase (M36)" evidence="1">
    <location>
        <begin position="32"/>
        <end position="916"/>
    </location>
</feature>
<evidence type="ECO:0000313" key="2">
    <source>
        <dbReference type="EMBL" id="QPI51404.1"/>
    </source>
</evidence>
<dbReference type="Proteomes" id="UP000662888">
    <property type="component" value="Chromosome"/>
</dbReference>
<evidence type="ECO:0000313" key="3">
    <source>
        <dbReference type="Proteomes" id="UP000662888"/>
    </source>
</evidence>
<proteinExistence type="predicted"/>
<keyword evidence="3" id="KW-1185">Reference proteome</keyword>
<reference evidence="2 3" key="1">
    <citation type="submission" date="2020-11" db="EMBL/GenBank/DDBJ databases">
        <authorList>
            <person name="Sun Q."/>
        </authorList>
    </citation>
    <scope>NUCLEOTIDE SEQUENCE [LARGE SCALE GENOMIC DNA]</scope>
    <source>
        <strain evidence="2 3">P8398</strain>
    </source>
</reference>
<gene>
    <name evidence="2" type="ORF">IV454_07770</name>
</gene>
<dbReference type="PROSITE" id="PS51257">
    <property type="entry name" value="PROKAR_LIPOPROTEIN"/>
    <property type="match status" value="1"/>
</dbReference>
<evidence type="ECO:0008006" key="4">
    <source>
        <dbReference type="Google" id="ProtNLM"/>
    </source>
</evidence>
<protein>
    <recommendedName>
        <fullName evidence="4">Fungalysin metallopeptidase (M36)</fullName>
    </recommendedName>
</protein>
<organism evidence="2 3">
    <name type="scientific">Massilia antarctica</name>
    <dbReference type="NCBI Taxonomy" id="2765360"/>
    <lineage>
        <taxon>Bacteria</taxon>
        <taxon>Pseudomonadati</taxon>
        <taxon>Pseudomonadota</taxon>
        <taxon>Betaproteobacteria</taxon>
        <taxon>Burkholderiales</taxon>
        <taxon>Oxalobacteraceae</taxon>
        <taxon>Telluria group</taxon>
        <taxon>Massilia</taxon>
    </lineage>
</organism>
<feature type="signal peptide" evidence="1">
    <location>
        <begin position="1"/>
        <end position="31"/>
    </location>
</feature>
<keyword evidence="1" id="KW-0732">Signal</keyword>
<name>A0AA48WGX2_9BURK</name>